<dbReference type="FunFam" id="3.10.50.10:FF:000001">
    <property type="entry name" value="Chitinase 3-like 1"/>
    <property type="match status" value="1"/>
</dbReference>
<keyword evidence="2" id="KW-1015">Disulfide bond</keyword>
<dbReference type="AlphaFoldDB" id="A0A2P2HXD2"/>
<organism evidence="8">
    <name type="scientific">Hirondellea gigas</name>
    <dbReference type="NCBI Taxonomy" id="1518452"/>
    <lineage>
        <taxon>Eukaryota</taxon>
        <taxon>Metazoa</taxon>
        <taxon>Ecdysozoa</taxon>
        <taxon>Arthropoda</taxon>
        <taxon>Crustacea</taxon>
        <taxon>Multicrustacea</taxon>
        <taxon>Malacostraca</taxon>
        <taxon>Eumalacostraca</taxon>
        <taxon>Peracarida</taxon>
        <taxon>Amphipoda</taxon>
        <taxon>Amphilochidea</taxon>
        <taxon>Lysianassida</taxon>
        <taxon>Lysianassidira</taxon>
        <taxon>Lysianassoidea</taxon>
        <taxon>Lysianassidae</taxon>
        <taxon>Hirondellea</taxon>
    </lineage>
</organism>
<dbReference type="GO" id="GO:0004568">
    <property type="term" value="F:chitinase activity"/>
    <property type="evidence" value="ECO:0007669"/>
    <property type="project" value="UniProtKB-ARBA"/>
</dbReference>
<dbReference type="SUPFAM" id="SSF51445">
    <property type="entry name" value="(Trans)glycosidases"/>
    <property type="match status" value="1"/>
</dbReference>
<accession>A0A2P2HXD2</accession>
<reference evidence="8" key="2">
    <citation type="journal article" date="2018" name="Biosci. Biotechnol. Biochem.">
        <title>Polysaccharide hydrolase of the hadal zone amphipods Hirondellea gigas.</title>
        <authorList>
            <person name="Kobayashi H."/>
            <person name="Nagahama T."/>
            <person name="Arai W."/>
            <person name="Sasagawa Y."/>
            <person name="Umeda M."/>
            <person name="Hayashi T."/>
            <person name="Nikaido I."/>
            <person name="Watanabe H."/>
            <person name="Oguri K."/>
            <person name="Kitazato H."/>
            <person name="Fujioka K."/>
            <person name="Kido Y."/>
            <person name="Takami H."/>
        </authorList>
    </citation>
    <scope>NUCLEOTIDE SEQUENCE</scope>
    <source>
        <tissue evidence="8">Whole body</tissue>
    </source>
</reference>
<evidence type="ECO:0000256" key="6">
    <source>
        <dbReference type="SAM" id="SignalP"/>
    </source>
</evidence>
<evidence type="ECO:0000313" key="8">
    <source>
        <dbReference type="EMBL" id="LAB66445.1"/>
    </source>
</evidence>
<sequence length="389" mass="44459">MDHVRVKRNYFQWLNLLFVGWLMISKSGASADENCSNPRKFVVCYYGAWATYRTGNGKFDIKDIDASLCTHINYAFATLNNQSYEMESHDSYYDVDRRGYLNFTDLKQNNTKLQTMLALGGWTDSNDGTNKYAVMVADASKRKNFIDKAVTFLRKYNFDGLDIDWEYPTDKANFAVLITELRTVFDNYNLTLSIAMGAGKKHIKSAYDFSVLCEHLDFINVMTYDFHGPWESVTNHHTNIKNLRRTYRLLKRRGGCIDRMVVGMAAYARTFQLTDPAKNSTGAPCSGAGDAGPFTQEKGFLAYNELCESKYSDYNKKYDKAAKTNYLVKGNQWITYDDRATIRIKSGWAARKGFLGAMIWALDLDDFRDECGAGHFPLLKAINRKMRPG</sequence>
<proteinExistence type="evidence at transcript level"/>
<evidence type="ECO:0000259" key="7">
    <source>
        <dbReference type="PROSITE" id="PS51910"/>
    </source>
</evidence>
<dbReference type="SUPFAM" id="SSF54556">
    <property type="entry name" value="Chitinase insertion domain"/>
    <property type="match status" value="1"/>
</dbReference>
<dbReference type="Gene3D" id="3.10.50.10">
    <property type="match status" value="1"/>
</dbReference>
<evidence type="ECO:0000256" key="1">
    <source>
        <dbReference type="ARBA" id="ARBA00022801"/>
    </source>
</evidence>
<feature type="domain" description="GH18" evidence="7">
    <location>
        <begin position="40"/>
        <end position="389"/>
    </location>
</feature>
<feature type="chain" id="PRO_5033316990" evidence="6">
    <location>
        <begin position="32"/>
        <end position="389"/>
    </location>
</feature>
<dbReference type="InterPro" id="IPR011583">
    <property type="entry name" value="Chitinase_II/V-like_cat"/>
</dbReference>
<evidence type="ECO:0000313" key="9">
    <source>
        <dbReference type="EMBL" id="LAC19502.1"/>
    </source>
</evidence>
<keyword evidence="6" id="KW-0732">Signal</keyword>
<keyword evidence="3 4" id="KW-0326">Glycosidase</keyword>
<dbReference type="PROSITE" id="PS01095">
    <property type="entry name" value="GH18_1"/>
    <property type="match status" value="1"/>
</dbReference>
<reference evidence="9" key="1">
    <citation type="submission" date="2017-11" db="EMBL/GenBank/DDBJ databases">
        <title>The sensing device of the deep-sea amphipod.</title>
        <authorList>
            <person name="Kobayashi H."/>
            <person name="Nagahama T."/>
            <person name="Arai W."/>
            <person name="Sasagawa Y."/>
            <person name="Umeda M."/>
            <person name="Hayashi T."/>
            <person name="Nikaido I."/>
            <person name="Watanabe H."/>
            <person name="Oguri K."/>
            <person name="Kitazato H."/>
            <person name="Fujioka K."/>
            <person name="Kido Y."/>
            <person name="Takami H."/>
        </authorList>
    </citation>
    <scope>NUCLEOTIDE SEQUENCE</scope>
    <source>
        <tissue evidence="9">Whole body</tissue>
    </source>
</reference>
<dbReference type="InterPro" id="IPR001579">
    <property type="entry name" value="Glyco_hydro_18_chit_AS"/>
</dbReference>
<keyword evidence="1 4" id="KW-0378">Hydrolase</keyword>
<dbReference type="InterPro" id="IPR017853">
    <property type="entry name" value="GH"/>
</dbReference>
<comment type="similarity">
    <text evidence="5">Belongs to the glycosyl hydrolase 18 family.</text>
</comment>
<dbReference type="InterPro" id="IPR029070">
    <property type="entry name" value="Chitinase_insertion_sf"/>
</dbReference>
<dbReference type="EMBL" id="IACF01000687">
    <property type="protein sequence ID" value="LAB66445.1"/>
    <property type="molecule type" value="mRNA"/>
</dbReference>
<dbReference type="GO" id="GO:0005576">
    <property type="term" value="C:extracellular region"/>
    <property type="evidence" value="ECO:0007669"/>
    <property type="project" value="TreeGrafter"/>
</dbReference>
<protein>
    <submittedName>
        <fullName evidence="8 9">Chitinase 3</fullName>
    </submittedName>
</protein>
<dbReference type="PROSITE" id="PS51910">
    <property type="entry name" value="GH18_2"/>
    <property type="match status" value="1"/>
</dbReference>
<evidence type="ECO:0000256" key="5">
    <source>
        <dbReference type="RuleBase" id="RU004453"/>
    </source>
</evidence>
<dbReference type="GO" id="GO:0006032">
    <property type="term" value="P:chitin catabolic process"/>
    <property type="evidence" value="ECO:0007669"/>
    <property type="project" value="UniProtKB-ARBA"/>
</dbReference>
<dbReference type="SMART" id="SM00636">
    <property type="entry name" value="Glyco_18"/>
    <property type="match status" value="1"/>
</dbReference>
<dbReference type="GO" id="GO:0008061">
    <property type="term" value="F:chitin binding"/>
    <property type="evidence" value="ECO:0007669"/>
    <property type="project" value="InterPro"/>
</dbReference>
<evidence type="ECO:0000256" key="4">
    <source>
        <dbReference type="RuleBase" id="RU000489"/>
    </source>
</evidence>
<dbReference type="GO" id="GO:0005975">
    <property type="term" value="P:carbohydrate metabolic process"/>
    <property type="evidence" value="ECO:0007669"/>
    <property type="project" value="InterPro"/>
</dbReference>
<evidence type="ECO:0000256" key="2">
    <source>
        <dbReference type="ARBA" id="ARBA00023157"/>
    </source>
</evidence>
<dbReference type="Pfam" id="PF00704">
    <property type="entry name" value="Glyco_hydro_18"/>
    <property type="match status" value="1"/>
</dbReference>
<dbReference type="PANTHER" id="PTHR11177">
    <property type="entry name" value="CHITINASE"/>
    <property type="match status" value="1"/>
</dbReference>
<feature type="signal peptide" evidence="6">
    <location>
        <begin position="1"/>
        <end position="31"/>
    </location>
</feature>
<dbReference type="EMBL" id="IACT01000047">
    <property type="protein sequence ID" value="LAC19502.1"/>
    <property type="molecule type" value="mRNA"/>
</dbReference>
<dbReference type="PANTHER" id="PTHR11177:SF317">
    <property type="entry name" value="CHITINASE 12-RELATED"/>
    <property type="match status" value="1"/>
</dbReference>
<name>A0A2P2HXD2_9CRUS</name>
<dbReference type="InterPro" id="IPR050314">
    <property type="entry name" value="Glycosyl_Hydrlase_18"/>
</dbReference>
<dbReference type="Gene3D" id="3.20.20.80">
    <property type="entry name" value="Glycosidases"/>
    <property type="match status" value="1"/>
</dbReference>
<evidence type="ECO:0000256" key="3">
    <source>
        <dbReference type="ARBA" id="ARBA00023295"/>
    </source>
</evidence>
<dbReference type="InterPro" id="IPR001223">
    <property type="entry name" value="Glyco_hydro18_cat"/>
</dbReference>